<dbReference type="AlphaFoldDB" id="A0AAW1M5T6"/>
<reference evidence="5" key="1">
    <citation type="submission" date="2024-03" db="EMBL/GenBank/DDBJ databases">
        <title>WGS assembly of Saponaria officinalis var. Norfolk2.</title>
        <authorList>
            <person name="Jenkins J."/>
            <person name="Shu S."/>
            <person name="Grimwood J."/>
            <person name="Barry K."/>
            <person name="Goodstein D."/>
            <person name="Schmutz J."/>
            <person name="Leebens-Mack J."/>
            <person name="Osbourn A."/>
        </authorList>
    </citation>
    <scope>NUCLEOTIDE SEQUENCE [LARGE SCALE GENOMIC DNA]</scope>
    <source>
        <strain evidence="5">JIC</strain>
    </source>
</reference>
<dbReference type="GO" id="GO:0007095">
    <property type="term" value="P:mitotic G2 DNA damage checkpoint signaling"/>
    <property type="evidence" value="ECO:0007669"/>
    <property type="project" value="TreeGrafter"/>
</dbReference>
<dbReference type="Pfam" id="PF00533">
    <property type="entry name" value="BRCT"/>
    <property type="match status" value="2"/>
</dbReference>
<comment type="caution">
    <text evidence="5">The sequence shown here is derived from an EMBL/GenBank/DDBJ whole genome shotgun (WGS) entry which is preliminary data.</text>
</comment>
<evidence type="ECO:0000313" key="5">
    <source>
        <dbReference type="EMBL" id="KAK9741002.1"/>
    </source>
</evidence>
<feature type="domain" description="BRCT" evidence="4">
    <location>
        <begin position="663"/>
        <end position="746"/>
    </location>
</feature>
<feature type="domain" description="BRCT" evidence="4">
    <location>
        <begin position="180"/>
        <end position="262"/>
    </location>
</feature>
<dbReference type="Pfam" id="PF12738">
    <property type="entry name" value="PTCB-BRCT"/>
    <property type="match status" value="2"/>
</dbReference>
<dbReference type="Proteomes" id="UP001443914">
    <property type="component" value="Unassembled WGS sequence"/>
</dbReference>
<feature type="domain" description="BRCT" evidence="4">
    <location>
        <begin position="363"/>
        <end position="455"/>
    </location>
</feature>
<feature type="region of interest" description="Disordered" evidence="3">
    <location>
        <begin position="991"/>
        <end position="1034"/>
    </location>
</feature>
<feature type="coiled-coil region" evidence="2">
    <location>
        <begin position="904"/>
        <end position="931"/>
    </location>
</feature>
<keyword evidence="1" id="KW-0677">Repeat</keyword>
<keyword evidence="2" id="KW-0175">Coiled coil</keyword>
<dbReference type="EMBL" id="JBDFQZ010000003">
    <property type="protein sequence ID" value="KAK9741002.1"/>
    <property type="molecule type" value="Genomic_DNA"/>
</dbReference>
<feature type="compositionally biased region" description="Polar residues" evidence="3">
    <location>
        <begin position="994"/>
        <end position="1006"/>
    </location>
</feature>
<name>A0AAW1M5T6_SAPOF</name>
<dbReference type="CDD" id="cd17731">
    <property type="entry name" value="BRCT_TopBP1_rpt2_like"/>
    <property type="match status" value="2"/>
</dbReference>
<dbReference type="Gene3D" id="3.40.50.10190">
    <property type="entry name" value="BRCT domain"/>
    <property type="match status" value="6"/>
</dbReference>
<proteinExistence type="predicted"/>
<dbReference type="InterPro" id="IPR001357">
    <property type="entry name" value="BRCT_dom"/>
</dbReference>
<dbReference type="CDD" id="cd00027">
    <property type="entry name" value="BRCT"/>
    <property type="match status" value="1"/>
</dbReference>
<feature type="region of interest" description="Disordered" evidence="3">
    <location>
        <begin position="266"/>
        <end position="297"/>
    </location>
</feature>
<dbReference type="FunFam" id="3.40.50.10190:FF:000057">
    <property type="entry name" value="Transcription coactivator"/>
    <property type="match status" value="1"/>
</dbReference>
<dbReference type="PROSITE" id="PS50172">
    <property type="entry name" value="BRCT"/>
    <property type="match status" value="5"/>
</dbReference>
<keyword evidence="6" id="KW-1185">Reference proteome</keyword>
<evidence type="ECO:0000256" key="2">
    <source>
        <dbReference type="SAM" id="Coils"/>
    </source>
</evidence>
<dbReference type="PANTHER" id="PTHR13561:SF20">
    <property type="entry name" value="DNA TOPOISOMERASE 2-BINDING PROTEIN 1"/>
    <property type="match status" value="1"/>
</dbReference>
<evidence type="ECO:0000256" key="1">
    <source>
        <dbReference type="ARBA" id="ARBA00022737"/>
    </source>
</evidence>
<feature type="region of interest" description="Disordered" evidence="3">
    <location>
        <begin position="831"/>
        <end position="852"/>
    </location>
</feature>
<dbReference type="InterPro" id="IPR036420">
    <property type="entry name" value="BRCT_dom_sf"/>
</dbReference>
<dbReference type="SMART" id="SM00292">
    <property type="entry name" value="BRCT"/>
    <property type="match status" value="6"/>
</dbReference>
<dbReference type="SUPFAM" id="SSF52113">
    <property type="entry name" value="BRCT domain"/>
    <property type="match status" value="5"/>
</dbReference>
<evidence type="ECO:0000256" key="3">
    <source>
        <dbReference type="SAM" id="MobiDB-lite"/>
    </source>
</evidence>
<dbReference type="InterPro" id="IPR059215">
    <property type="entry name" value="BRCT2_TopBP1-like"/>
</dbReference>
<dbReference type="FunFam" id="3.40.50.10190:FF:000052">
    <property type="entry name" value="Transcription coactivator"/>
    <property type="match status" value="1"/>
</dbReference>
<organism evidence="5 6">
    <name type="scientific">Saponaria officinalis</name>
    <name type="common">Common soapwort</name>
    <name type="synonym">Lychnis saponaria</name>
    <dbReference type="NCBI Taxonomy" id="3572"/>
    <lineage>
        <taxon>Eukaryota</taxon>
        <taxon>Viridiplantae</taxon>
        <taxon>Streptophyta</taxon>
        <taxon>Embryophyta</taxon>
        <taxon>Tracheophyta</taxon>
        <taxon>Spermatophyta</taxon>
        <taxon>Magnoliopsida</taxon>
        <taxon>eudicotyledons</taxon>
        <taxon>Gunneridae</taxon>
        <taxon>Pentapetalae</taxon>
        <taxon>Caryophyllales</taxon>
        <taxon>Caryophyllaceae</taxon>
        <taxon>Caryophylleae</taxon>
        <taxon>Saponaria</taxon>
    </lineage>
</organism>
<evidence type="ECO:0000259" key="4">
    <source>
        <dbReference type="PROSITE" id="PS50172"/>
    </source>
</evidence>
<accession>A0AAW1M5T6</accession>
<dbReference type="GO" id="GO:0033314">
    <property type="term" value="P:mitotic DNA replication checkpoint signaling"/>
    <property type="evidence" value="ECO:0007669"/>
    <property type="project" value="TreeGrafter"/>
</dbReference>
<feature type="compositionally biased region" description="Polar residues" evidence="3">
    <location>
        <begin position="831"/>
        <end position="846"/>
    </location>
</feature>
<gene>
    <name evidence="5" type="ORF">RND81_03G075200</name>
</gene>
<feature type="domain" description="BRCT" evidence="4">
    <location>
        <begin position="99"/>
        <end position="182"/>
    </location>
</feature>
<feature type="domain" description="BRCT" evidence="4">
    <location>
        <begin position="562"/>
        <end position="650"/>
    </location>
</feature>
<protein>
    <recommendedName>
        <fullName evidence="4">BRCT domain-containing protein</fullName>
    </recommendedName>
</protein>
<dbReference type="GO" id="GO:0006270">
    <property type="term" value="P:DNA replication initiation"/>
    <property type="evidence" value="ECO:0007669"/>
    <property type="project" value="TreeGrafter"/>
</dbReference>
<dbReference type="PANTHER" id="PTHR13561">
    <property type="entry name" value="DNA REPLICATION REGULATOR DPB11-RELATED"/>
    <property type="match status" value="1"/>
</dbReference>
<sequence>MNTKPFKGTNVYMSRNLVPPELFDALHDALKLNGAAVFLCCDPSRNSPNDFHVISSDLHEKFDDLRAKGCNLLGPQCILSCAKERRALPKLGYVCCLAMDGVKVLASGFGVGERERIGKLVTAMSGSFESKSSSDVSFVIVKSVLAGKYKWAASKNKHVVTINWLNQCWIEHRVVPLESYRVPPFLGLTICVTRIPADERKEMEKLIIQNGGKYSAELTKLFSEGDKFKVAQKWGTICIVTRKWFDQSLARRVCLNEEAYQVQSGSVSSGSAYRGKPMVKSGQDRNLRNSQPISSSAVSDSSLHAVPSVGNKESDVDVTLSQNISYISSYDVSTVFKKEEAGAPELPQNNKELEGCVADDSETDDLYLSDCKIYFVGFDTSDTRKLLGMVRRGGGSRYMFCNERLTHIIVGAPSDVEKRELRGLAALGVIRIVKRNWLEDCDREKKEVPVVQKHIAYDILLPKDALLMSYKASDSGLSSSMQVECLSNVSNPQNGFTSGDQNAGTKMSLKEIREDTVDNSKNVSVSVEETRRFSQSQTLSAANSKHASSQMIQLSDNPQHGNLSIVFAGKSFRFSHSFPKDKSDQVVQWINEGGGEVLDAHLSMDVDFIVECHGVIPSPSSSSQSCYVSSHWIMSCLKEGRLIDVQSHILYSPLPCRLPLPGFESLRFCTSQYSEKERSLLRNLCNVLGAKFADNLTKKCTHLLCKFANGPKYEGACKWGVHPVRCEWLYECVRKNQVVALDMFYPDEVPQNPESGLCTVTQNSTQASRLISTNNSSQVSGKSQDPRKANAKCLRKRLRPLELNSKSNQLKNDSNVEESRKNVKAAARLISTNNSSQVSGESQDLSKANAKCSRKRLKPLELISESNQLKNDSNADESHKNVNSAARVISTNNSSQVSGESQDLKKANAECSRKRLRLLELNSELNQLKNDSNVDESHKTAKEDSHLDVASAIEDLLEQTSKIQDHLKSAVGKSCEKTIFSDDCPVISRDHTGSHSSLGPSTNWLQSPEKGKEELQSAPKDRKRGIHDVFSETQTESQLVGYEEDLSGRQMIIDRVRSSMT</sequence>
<evidence type="ECO:0000313" key="6">
    <source>
        <dbReference type="Proteomes" id="UP001443914"/>
    </source>
</evidence>